<reference evidence="9 10" key="1">
    <citation type="submission" date="2018-06" db="EMBL/GenBank/DDBJ databases">
        <title>Complete Genomes of Monosporascus.</title>
        <authorList>
            <person name="Robinson A.J."/>
            <person name="Natvig D.O."/>
        </authorList>
    </citation>
    <scope>NUCLEOTIDE SEQUENCE [LARGE SCALE GENOMIC DNA]</scope>
    <source>
        <strain evidence="9 10">CBS 609.92</strain>
    </source>
</reference>
<gene>
    <name evidence="9" type="ORF">DL762_008483</name>
</gene>
<keyword evidence="10" id="KW-1185">Reference proteome</keyword>
<evidence type="ECO:0000256" key="1">
    <source>
        <dbReference type="ARBA" id="ARBA00004141"/>
    </source>
</evidence>
<comment type="subcellular location">
    <subcellularLocation>
        <location evidence="1">Membrane</location>
        <topology evidence="1">Multi-pass membrane protein</topology>
    </subcellularLocation>
</comment>
<feature type="region of interest" description="Disordered" evidence="6">
    <location>
        <begin position="399"/>
        <end position="418"/>
    </location>
</feature>
<feature type="transmembrane region" description="Helical" evidence="7">
    <location>
        <begin position="154"/>
        <end position="177"/>
    </location>
</feature>
<evidence type="ECO:0000259" key="8">
    <source>
        <dbReference type="Pfam" id="PF20684"/>
    </source>
</evidence>
<dbReference type="Pfam" id="PF20684">
    <property type="entry name" value="Fung_rhodopsin"/>
    <property type="match status" value="1"/>
</dbReference>
<evidence type="ECO:0000256" key="6">
    <source>
        <dbReference type="SAM" id="MobiDB-lite"/>
    </source>
</evidence>
<dbReference type="InterPro" id="IPR052337">
    <property type="entry name" value="SAT4-like"/>
</dbReference>
<dbReference type="EMBL" id="QJNS01000359">
    <property type="protein sequence ID" value="RYO78841.1"/>
    <property type="molecule type" value="Genomic_DNA"/>
</dbReference>
<feature type="transmembrane region" description="Helical" evidence="7">
    <location>
        <begin position="77"/>
        <end position="101"/>
    </location>
</feature>
<evidence type="ECO:0000256" key="3">
    <source>
        <dbReference type="ARBA" id="ARBA00022989"/>
    </source>
</evidence>
<dbReference type="InterPro" id="IPR049326">
    <property type="entry name" value="Rhodopsin_dom_fungi"/>
</dbReference>
<evidence type="ECO:0000313" key="9">
    <source>
        <dbReference type="EMBL" id="RYO78841.1"/>
    </source>
</evidence>
<protein>
    <recommendedName>
        <fullName evidence="8">Rhodopsin domain-containing protein</fullName>
    </recommendedName>
</protein>
<dbReference type="Proteomes" id="UP000294003">
    <property type="component" value="Unassembled WGS sequence"/>
</dbReference>
<evidence type="ECO:0000256" key="7">
    <source>
        <dbReference type="SAM" id="Phobius"/>
    </source>
</evidence>
<proteinExistence type="inferred from homology"/>
<feature type="transmembrane region" description="Helical" evidence="7">
    <location>
        <begin position="121"/>
        <end position="142"/>
    </location>
</feature>
<dbReference type="PANTHER" id="PTHR33048">
    <property type="entry name" value="PTH11-LIKE INTEGRAL MEMBRANE PROTEIN (AFU_ORTHOLOGUE AFUA_5G11245)"/>
    <property type="match status" value="1"/>
</dbReference>
<feature type="region of interest" description="Disordered" evidence="6">
    <location>
        <begin position="334"/>
        <end position="389"/>
    </location>
</feature>
<feature type="domain" description="Rhodopsin" evidence="8">
    <location>
        <begin position="76"/>
        <end position="319"/>
    </location>
</feature>
<evidence type="ECO:0000256" key="2">
    <source>
        <dbReference type="ARBA" id="ARBA00022692"/>
    </source>
</evidence>
<feature type="transmembrane region" description="Helical" evidence="7">
    <location>
        <begin position="236"/>
        <end position="258"/>
    </location>
</feature>
<feature type="transmembrane region" description="Helical" evidence="7">
    <location>
        <begin position="13"/>
        <end position="34"/>
    </location>
</feature>
<evidence type="ECO:0000313" key="10">
    <source>
        <dbReference type="Proteomes" id="UP000294003"/>
    </source>
</evidence>
<feature type="transmembrane region" description="Helical" evidence="7">
    <location>
        <begin position="293"/>
        <end position="315"/>
    </location>
</feature>
<sequence>MEETTERNNGPKLIAALWPIAITSGIVLGLRIFAKISRGRYIWWDGTSPPTGRAATWLPSGPGPDLIKPFTSPSADITMLFSQTLLIVAVSLITKAVALGFGRPRTALDLDALYGIATYGAVYSGASTVIVASARVSFAVALLRVTLAGWGRVLVRVVIVGLVCVTAVPPVVARFTICDPFQKVYGLVQGGRCGNTYIPLYLGWASGAWSAASDFALTLLAWKIIWSMKMRPKEKVGVAIALSFGLLSGMITIFRYTYVALIYTRDFFGEFPACPPPLEYAAGRLTPSAEYGYFGFIWMAAKGATSIIAASIPALRAFVVERSRSSQGWRGWLSVSGGASSRPKSSAAVVTPRSSSAPGSSSPDRTKKNIHRHTSGPNDIPRGDDDGWDLEMSRYVEPASPMPAHVKGAAGVEQWTDV</sequence>
<comment type="caution">
    <text evidence="9">The sequence shown here is derived from an EMBL/GenBank/DDBJ whole genome shotgun (WGS) entry which is preliminary data.</text>
</comment>
<dbReference type="PANTHER" id="PTHR33048:SF42">
    <property type="entry name" value="INTEGRAL MEMBRANE PROTEIN"/>
    <property type="match status" value="1"/>
</dbReference>
<comment type="similarity">
    <text evidence="5">Belongs to the SAT4 family.</text>
</comment>
<evidence type="ECO:0000256" key="5">
    <source>
        <dbReference type="ARBA" id="ARBA00038359"/>
    </source>
</evidence>
<evidence type="ECO:0000256" key="4">
    <source>
        <dbReference type="ARBA" id="ARBA00023136"/>
    </source>
</evidence>
<keyword evidence="4 7" id="KW-0472">Membrane</keyword>
<feature type="transmembrane region" description="Helical" evidence="7">
    <location>
        <begin position="197"/>
        <end position="224"/>
    </location>
</feature>
<feature type="compositionally biased region" description="Low complexity" evidence="6">
    <location>
        <begin position="352"/>
        <end position="363"/>
    </location>
</feature>
<organism evidence="9 10">
    <name type="scientific">Monosporascus cannonballus</name>
    <dbReference type="NCBI Taxonomy" id="155416"/>
    <lineage>
        <taxon>Eukaryota</taxon>
        <taxon>Fungi</taxon>
        <taxon>Dikarya</taxon>
        <taxon>Ascomycota</taxon>
        <taxon>Pezizomycotina</taxon>
        <taxon>Sordariomycetes</taxon>
        <taxon>Xylariomycetidae</taxon>
        <taxon>Xylariales</taxon>
        <taxon>Xylariales incertae sedis</taxon>
        <taxon>Monosporascus</taxon>
    </lineage>
</organism>
<name>A0ABY0GW21_9PEZI</name>
<keyword evidence="2 7" id="KW-0812">Transmembrane</keyword>
<accession>A0ABY0GW21</accession>
<keyword evidence="3 7" id="KW-1133">Transmembrane helix</keyword>